<proteinExistence type="predicted"/>
<accession>A0AA88AIE0</accession>
<dbReference type="EMBL" id="BTGU01000042">
    <property type="protein sequence ID" value="GMN52515.1"/>
    <property type="molecule type" value="Genomic_DNA"/>
</dbReference>
<reference evidence="1" key="1">
    <citation type="submission" date="2023-07" db="EMBL/GenBank/DDBJ databases">
        <title>draft genome sequence of fig (Ficus carica).</title>
        <authorList>
            <person name="Takahashi T."/>
            <person name="Nishimura K."/>
        </authorList>
    </citation>
    <scope>NUCLEOTIDE SEQUENCE</scope>
</reference>
<dbReference type="AlphaFoldDB" id="A0AA88AIE0"/>
<keyword evidence="2" id="KW-1185">Reference proteome</keyword>
<sequence length="111" mass="12432">MTKKIDIKRWGHESEVAWHWAGVISRDEVARDGRLGAVDLGLRQGELDGVGLAVTWLDLLQIRVGQLVGDEFGHATVGTRRARLGVATQNDNRFEMARVIFDRSCVVFVFI</sequence>
<protein>
    <submittedName>
        <fullName evidence="1">Uncharacterized protein</fullName>
    </submittedName>
</protein>
<gene>
    <name evidence="1" type="ORF">TIFTF001_021652</name>
</gene>
<evidence type="ECO:0000313" key="2">
    <source>
        <dbReference type="Proteomes" id="UP001187192"/>
    </source>
</evidence>
<dbReference type="Proteomes" id="UP001187192">
    <property type="component" value="Unassembled WGS sequence"/>
</dbReference>
<comment type="caution">
    <text evidence="1">The sequence shown here is derived from an EMBL/GenBank/DDBJ whole genome shotgun (WGS) entry which is preliminary data.</text>
</comment>
<evidence type="ECO:0000313" key="1">
    <source>
        <dbReference type="EMBL" id="GMN52515.1"/>
    </source>
</evidence>
<name>A0AA88AIE0_FICCA</name>
<organism evidence="1 2">
    <name type="scientific">Ficus carica</name>
    <name type="common">Common fig</name>
    <dbReference type="NCBI Taxonomy" id="3494"/>
    <lineage>
        <taxon>Eukaryota</taxon>
        <taxon>Viridiplantae</taxon>
        <taxon>Streptophyta</taxon>
        <taxon>Embryophyta</taxon>
        <taxon>Tracheophyta</taxon>
        <taxon>Spermatophyta</taxon>
        <taxon>Magnoliopsida</taxon>
        <taxon>eudicotyledons</taxon>
        <taxon>Gunneridae</taxon>
        <taxon>Pentapetalae</taxon>
        <taxon>rosids</taxon>
        <taxon>fabids</taxon>
        <taxon>Rosales</taxon>
        <taxon>Moraceae</taxon>
        <taxon>Ficeae</taxon>
        <taxon>Ficus</taxon>
    </lineage>
</organism>